<feature type="compositionally biased region" description="Polar residues" evidence="1">
    <location>
        <begin position="613"/>
        <end position="637"/>
    </location>
</feature>
<feature type="compositionally biased region" description="Polar residues" evidence="1">
    <location>
        <begin position="164"/>
        <end position="176"/>
    </location>
</feature>
<keyword evidence="2" id="KW-0472">Membrane</keyword>
<feature type="transmembrane region" description="Helical" evidence="2">
    <location>
        <begin position="934"/>
        <end position="956"/>
    </location>
</feature>
<evidence type="ECO:0000313" key="4">
    <source>
        <dbReference type="Proteomes" id="UP000325313"/>
    </source>
</evidence>
<feature type="region of interest" description="Disordered" evidence="1">
    <location>
        <begin position="579"/>
        <end position="637"/>
    </location>
</feature>
<feature type="compositionally biased region" description="Low complexity" evidence="1">
    <location>
        <begin position="871"/>
        <end position="892"/>
    </location>
</feature>
<accession>A0A5B0SMF1</accession>
<dbReference type="Proteomes" id="UP000325313">
    <property type="component" value="Unassembled WGS sequence"/>
</dbReference>
<feature type="compositionally biased region" description="Polar residues" evidence="1">
    <location>
        <begin position="758"/>
        <end position="772"/>
    </location>
</feature>
<evidence type="ECO:0000313" key="3">
    <source>
        <dbReference type="EMBL" id="KAA1139112.1"/>
    </source>
</evidence>
<feature type="compositionally biased region" description="Polar residues" evidence="1">
    <location>
        <begin position="207"/>
        <end position="257"/>
    </location>
</feature>
<protein>
    <submittedName>
        <fullName evidence="3">Uncharacterized protein</fullName>
    </submittedName>
</protein>
<feature type="region of interest" description="Disordered" evidence="1">
    <location>
        <begin position="1108"/>
        <end position="1176"/>
    </location>
</feature>
<feature type="compositionally biased region" description="Low complexity" evidence="1">
    <location>
        <begin position="471"/>
        <end position="486"/>
    </location>
</feature>
<feature type="region of interest" description="Disordered" evidence="1">
    <location>
        <begin position="653"/>
        <end position="684"/>
    </location>
</feature>
<feature type="compositionally biased region" description="Polar residues" evidence="1">
    <location>
        <begin position="983"/>
        <end position="992"/>
    </location>
</feature>
<feature type="compositionally biased region" description="Basic and acidic residues" evidence="1">
    <location>
        <begin position="452"/>
        <end position="466"/>
    </location>
</feature>
<feature type="compositionally biased region" description="Polar residues" evidence="1">
    <location>
        <begin position="496"/>
        <end position="517"/>
    </location>
</feature>
<feature type="region of interest" description="Disordered" evidence="1">
    <location>
        <begin position="161"/>
        <end position="522"/>
    </location>
</feature>
<feature type="region of interest" description="Disordered" evidence="1">
    <location>
        <begin position="699"/>
        <end position="776"/>
    </location>
</feature>
<proteinExistence type="predicted"/>
<evidence type="ECO:0000256" key="2">
    <source>
        <dbReference type="SAM" id="Phobius"/>
    </source>
</evidence>
<feature type="compositionally biased region" description="Polar residues" evidence="1">
    <location>
        <begin position="836"/>
        <end position="870"/>
    </location>
</feature>
<dbReference type="AlphaFoldDB" id="A0A5B0SMF1"/>
<feature type="region of interest" description="Disordered" evidence="1">
    <location>
        <begin position="91"/>
        <end position="133"/>
    </location>
</feature>
<feature type="compositionally biased region" description="Basic and acidic residues" evidence="1">
    <location>
        <begin position="399"/>
        <end position="409"/>
    </location>
</feature>
<feature type="compositionally biased region" description="Polar residues" evidence="1">
    <location>
        <begin position="916"/>
        <end position="927"/>
    </location>
</feature>
<feature type="compositionally biased region" description="Low complexity" evidence="1">
    <location>
        <begin position="586"/>
        <end position="597"/>
    </location>
</feature>
<name>A0A5B0SMF1_PUCGR</name>
<feature type="region of interest" description="Disordered" evidence="1">
    <location>
        <begin position="967"/>
        <end position="996"/>
    </location>
</feature>
<sequence>MTQIGFYVSDNLSIAIVYRKIQNYHSAKTTSIKISGLRGPRPYLVVSTLMIMPRIRHVLAPPIKCNRKGLSEISNSSPLTADAGTDLGDNVLSSLHSGSPSTLSTPTTHLKAGAHSPNGSPHLPLDDNDPFTELANTVASDPIISTGQTGDQLSQAISNFGPLSATSAGKTPTRPKNFTPLPQASSAASADLASDVDQVTQVQNTQPARSTQETKSPSNINDGISSLSSSFPANLNKSKQGNVAQNGELTPDFNSELGTLPLDLTTSLESSDKGRFTNGQSHKKTNDSHRQSDANSLTDEIPDQISQITPNLGPSLAASSSNVPTPTAPETFSPLTKSSSATSISPTSNTDQSTRVQNSRPATVTPETKTSPIDNVTSSLSSLFPANLTSSPYANVPPKGKDSANEKPQMEAFPPALPASHESSDAESYENERTPQKIDNSQWQTTPNVTTMREEDSSHQNEKSDQETSVTSSSFPTETSASSAASKNTFGKYPKYQTSQVSSSGGESGDSIRQTPPLSGVIPTINSTLSNLTSLSGVFPCQVAANSKESKTPSIPQIGCQNSSDLNSATQTGITIGNLKSPTALQQSSQTSSGYSSKGDLSHVKPLPKNGGKLNSGQDYYKSTLQSKPTADGTSATANDSLLSSNFSSSLSATFNQSSSSSKEFSQSSPNPLLAKAPGNNRDSTVNVKQALGKELSLDSSNITLGPGGLDKPPSLEQGLPPKISHPLLGVESTRNNSTFATPNPLLHASSSSSSSSNTQATENQVQSSSFSESRDPLIDSAARKVENNHGASQVKQATSNEWRISVQNSSSGFSGQSLNMTPNRTHPQLLESKRFGSQNSTQSFNLTQSRSTSQEVDSQLGKSVRASTQTNSRSSVHTSSSSSEGTSTTPVSKEESPKSSEQSPASSWIGKTLLPSASPSQDQGYQVSTGGKITVISVGLGFSIGVLILALVGGLMKRRMLRKNRPPSFEISRPKSHLVEEGNSSFSSPRESNMEDGLHVPNVPFHPEYQIPDDEEVGLDPFRTSYRPNASDPHDRYNSYASSFGNFVQPRPDIDQVHYPGQFSSHPQEYLGPGPRRSDGTSVIPITFNQFGGQPRLGPLDLEDDGYGRPEHLPHSGTPWNPHQQQLNEDCGTEVGTRYSDGETMIEDGDAPPVPRLDWDRVPPVPPLNMDRFDR</sequence>
<dbReference type="EMBL" id="VDEP01000001">
    <property type="protein sequence ID" value="KAA1139112.1"/>
    <property type="molecule type" value="Genomic_DNA"/>
</dbReference>
<organism evidence="3 4">
    <name type="scientific">Puccinia graminis f. sp. tritici</name>
    <dbReference type="NCBI Taxonomy" id="56615"/>
    <lineage>
        <taxon>Eukaryota</taxon>
        <taxon>Fungi</taxon>
        <taxon>Dikarya</taxon>
        <taxon>Basidiomycota</taxon>
        <taxon>Pucciniomycotina</taxon>
        <taxon>Pucciniomycetes</taxon>
        <taxon>Pucciniales</taxon>
        <taxon>Pucciniaceae</taxon>
        <taxon>Puccinia</taxon>
    </lineage>
</organism>
<feature type="compositionally biased region" description="Polar residues" evidence="1">
    <location>
        <begin position="733"/>
        <end position="742"/>
    </location>
</feature>
<gene>
    <name evidence="3" type="ORF">PGTUg99_036116</name>
</gene>
<feature type="compositionally biased region" description="Polar residues" evidence="1">
    <location>
        <begin position="351"/>
        <end position="393"/>
    </location>
</feature>
<feature type="compositionally biased region" description="Low complexity" evidence="1">
    <location>
        <begin position="92"/>
        <end position="110"/>
    </location>
</feature>
<keyword evidence="2" id="KW-0812">Transmembrane</keyword>
<feature type="compositionally biased region" description="Low complexity" evidence="1">
    <location>
        <begin position="333"/>
        <end position="350"/>
    </location>
</feature>
<comment type="caution">
    <text evidence="3">The sequence shown here is derived from an EMBL/GenBank/DDBJ whole genome shotgun (WGS) entry which is preliminary data.</text>
</comment>
<evidence type="ECO:0000256" key="1">
    <source>
        <dbReference type="SAM" id="MobiDB-lite"/>
    </source>
</evidence>
<keyword evidence="2" id="KW-1133">Transmembrane helix</keyword>
<feature type="compositionally biased region" description="Polar residues" evidence="1">
    <location>
        <begin position="293"/>
        <end position="330"/>
    </location>
</feature>
<feature type="compositionally biased region" description="Polar residues" evidence="1">
    <location>
        <begin position="1119"/>
        <end position="1129"/>
    </location>
</feature>
<feature type="region of interest" description="Disordered" evidence="1">
    <location>
        <begin position="835"/>
        <end position="927"/>
    </location>
</feature>
<feature type="compositionally biased region" description="Low complexity" evidence="1">
    <location>
        <begin position="653"/>
        <end position="669"/>
    </location>
</feature>
<reference evidence="3 4" key="1">
    <citation type="submission" date="2019-05" db="EMBL/GenBank/DDBJ databases">
        <title>Emergence of the Ug99 lineage of the wheat stem rust pathogen through somatic hybridization.</title>
        <authorList>
            <person name="Li F."/>
            <person name="Upadhyaya N.M."/>
            <person name="Sperschneider J."/>
            <person name="Matny O."/>
            <person name="Nguyen-Phuc H."/>
            <person name="Mago R."/>
            <person name="Raley C."/>
            <person name="Miller M.E."/>
            <person name="Silverstein K.A.T."/>
            <person name="Henningsen E."/>
            <person name="Hirsch C.D."/>
            <person name="Visser B."/>
            <person name="Pretorius Z.A."/>
            <person name="Steffenson B.J."/>
            <person name="Schwessinger B."/>
            <person name="Dodds P.N."/>
            <person name="Figueroa M."/>
        </authorList>
    </citation>
    <scope>NUCLEOTIDE SEQUENCE [LARGE SCALE GENOMIC DNA]</scope>
    <source>
        <strain evidence="3 4">Ug99</strain>
    </source>
</reference>
<feature type="compositionally biased region" description="Low complexity" evidence="1">
    <location>
        <begin position="180"/>
        <end position="206"/>
    </location>
</feature>
<feature type="compositionally biased region" description="Polar residues" evidence="1">
    <location>
        <begin position="437"/>
        <end position="451"/>
    </location>
</feature>